<name>A0A916IX70_9BURK</name>
<evidence type="ECO:0000313" key="1">
    <source>
        <dbReference type="EMBL" id="CAG2150930.1"/>
    </source>
</evidence>
<keyword evidence="2" id="KW-1185">Reference proteome</keyword>
<comment type="caution">
    <text evidence="1">The sequence shown here is derived from an EMBL/GenBank/DDBJ whole genome shotgun (WGS) entry which is preliminary data.</text>
</comment>
<dbReference type="Proteomes" id="UP000672934">
    <property type="component" value="Unassembled WGS sequence"/>
</dbReference>
<sequence length="45" mass="4680">METDCDHKIAVLVSMVVFSAGDTEFAVADRVSMDAMGGCMVTAPA</sequence>
<dbReference type="AlphaFoldDB" id="A0A916IX70"/>
<accession>A0A916IX70</accession>
<evidence type="ECO:0000313" key="2">
    <source>
        <dbReference type="Proteomes" id="UP000672934"/>
    </source>
</evidence>
<organism evidence="1 2">
    <name type="scientific">Cupriavidus yeoncheonensis</name>
    <dbReference type="NCBI Taxonomy" id="1462994"/>
    <lineage>
        <taxon>Bacteria</taxon>
        <taxon>Pseudomonadati</taxon>
        <taxon>Pseudomonadota</taxon>
        <taxon>Betaproteobacteria</taxon>
        <taxon>Burkholderiales</taxon>
        <taxon>Burkholderiaceae</taxon>
        <taxon>Cupriavidus</taxon>
    </lineage>
</organism>
<dbReference type="EMBL" id="CAJPUY010000016">
    <property type="protein sequence ID" value="CAG2150930.1"/>
    <property type="molecule type" value="Genomic_DNA"/>
</dbReference>
<reference evidence="1" key="1">
    <citation type="submission" date="2021-03" db="EMBL/GenBank/DDBJ databases">
        <authorList>
            <person name="Peeters C."/>
        </authorList>
    </citation>
    <scope>NUCLEOTIDE SEQUENCE</scope>
    <source>
        <strain evidence="1">LMG 31506</strain>
    </source>
</reference>
<protein>
    <submittedName>
        <fullName evidence="1">Uncharacterized protein</fullName>
    </submittedName>
</protein>
<proteinExistence type="predicted"/>
<gene>
    <name evidence="1" type="ORF">LMG31506_04329</name>
</gene>